<evidence type="ECO:0000313" key="1">
    <source>
        <dbReference type="EMBL" id="AZA80996.1"/>
    </source>
</evidence>
<keyword evidence="3" id="KW-1185">Reference proteome</keyword>
<organism evidence="1 3">
    <name type="scientific">Chryseobacterium lactis</name>
    <dbReference type="NCBI Taxonomy" id="1241981"/>
    <lineage>
        <taxon>Bacteria</taxon>
        <taxon>Pseudomonadati</taxon>
        <taxon>Bacteroidota</taxon>
        <taxon>Flavobacteriia</taxon>
        <taxon>Flavobacteriales</taxon>
        <taxon>Weeksellaceae</taxon>
        <taxon>Chryseobacterium group</taxon>
        <taxon>Chryseobacterium</taxon>
    </lineage>
</organism>
<sequence length="75" mass="8734">MIFENCTTLYIWHIFHYPLPITHYPLPITHNRKLPRPSFSLPLSNALTLPPDPSNICLKFFFLPTSTLPLNITEK</sequence>
<proteinExistence type="predicted"/>
<dbReference type="Proteomes" id="UP000279972">
    <property type="component" value="Chromosome"/>
</dbReference>
<accession>A0ABN5RHS6</accession>
<gene>
    <name evidence="1" type="ORF">EG342_03320</name>
    <name evidence="2" type="ORF">EG342_03380</name>
</gene>
<dbReference type="EMBL" id="CP033924">
    <property type="protein sequence ID" value="AZA80996.1"/>
    <property type="molecule type" value="Genomic_DNA"/>
</dbReference>
<protein>
    <submittedName>
        <fullName evidence="1">Uncharacterized protein</fullName>
    </submittedName>
</protein>
<name>A0ABN5RHS6_CHRLC</name>
<reference evidence="1 3" key="1">
    <citation type="submission" date="2018-11" db="EMBL/GenBank/DDBJ databases">
        <title>Proposal to divide the Flavobacteriaceae and reorganize its genera based on Amino Acid Identity values calculated from whole genome sequences.</title>
        <authorList>
            <person name="Nicholson A.C."/>
            <person name="Gulvik C.A."/>
            <person name="Whitney A.M."/>
            <person name="Humrighouse B.W."/>
            <person name="Bell M."/>
            <person name="Holmes B."/>
            <person name="Steigerwalt A.G."/>
            <person name="Villarma A."/>
            <person name="Sheth M."/>
            <person name="Batra D."/>
            <person name="Pryor J."/>
            <person name="Bernardet J.-F."/>
            <person name="Hugo C."/>
            <person name="Kampfer P."/>
            <person name="Newman J."/>
            <person name="McQuiston J.R."/>
        </authorList>
    </citation>
    <scope>NUCLEOTIDE SEQUENCE [LARGE SCALE GENOMIC DNA]</scope>
    <source>
        <strain evidence="1 3">KC_1864</strain>
    </source>
</reference>
<dbReference type="EMBL" id="CP033924">
    <property type="protein sequence ID" value="AZA81003.1"/>
    <property type="molecule type" value="Genomic_DNA"/>
</dbReference>
<evidence type="ECO:0000313" key="2">
    <source>
        <dbReference type="EMBL" id="AZA81003.1"/>
    </source>
</evidence>
<evidence type="ECO:0000313" key="3">
    <source>
        <dbReference type="Proteomes" id="UP000279972"/>
    </source>
</evidence>